<gene>
    <name evidence="1" type="ORF">JOC83_003040</name>
</gene>
<organism evidence="1 2">
    <name type="scientific">Priestia iocasae</name>
    <dbReference type="NCBI Taxonomy" id="2291674"/>
    <lineage>
        <taxon>Bacteria</taxon>
        <taxon>Bacillati</taxon>
        <taxon>Bacillota</taxon>
        <taxon>Bacilli</taxon>
        <taxon>Bacillales</taxon>
        <taxon>Bacillaceae</taxon>
        <taxon>Priestia</taxon>
    </lineage>
</organism>
<protein>
    <submittedName>
        <fullName evidence="1">Uncharacterized protein</fullName>
    </submittedName>
</protein>
<keyword evidence="2" id="KW-1185">Reference proteome</keyword>
<comment type="caution">
    <text evidence="1">The sequence shown here is derived from an EMBL/GenBank/DDBJ whole genome shotgun (WGS) entry which is preliminary data.</text>
</comment>
<evidence type="ECO:0000313" key="1">
    <source>
        <dbReference type="EMBL" id="MBM7704190.1"/>
    </source>
</evidence>
<proteinExistence type="predicted"/>
<name>A0ABS2QXI0_9BACI</name>
<accession>A0ABS2QXI0</accession>
<dbReference type="EMBL" id="JAFBFC010000005">
    <property type="protein sequence ID" value="MBM7704190.1"/>
    <property type="molecule type" value="Genomic_DNA"/>
</dbReference>
<sequence>MYEIEQAFDKYKGISIESLYDILRSMVEKADADQLDTSEKDSLLKDIDVLHAYILLLLGMEHHSLEMLVANHPEVYDQVFNVGNHIRSLI</sequence>
<dbReference type="RefSeq" id="WP_205188196.1">
    <property type="nucleotide sequence ID" value="NZ_JAFBFC010000005.1"/>
</dbReference>
<evidence type="ECO:0000313" key="2">
    <source>
        <dbReference type="Proteomes" id="UP000809829"/>
    </source>
</evidence>
<dbReference type="Proteomes" id="UP000809829">
    <property type="component" value="Unassembled WGS sequence"/>
</dbReference>
<reference evidence="1 2" key="1">
    <citation type="submission" date="2021-01" db="EMBL/GenBank/DDBJ databases">
        <title>Genomic Encyclopedia of Type Strains, Phase IV (KMG-IV): sequencing the most valuable type-strain genomes for metagenomic binning, comparative biology and taxonomic classification.</title>
        <authorList>
            <person name="Goeker M."/>
        </authorList>
    </citation>
    <scope>NUCLEOTIDE SEQUENCE [LARGE SCALE GENOMIC DNA]</scope>
    <source>
        <strain evidence="1 2">DSM 104297</strain>
    </source>
</reference>